<keyword evidence="4" id="KW-1185">Reference proteome</keyword>
<reference evidence="4" key="1">
    <citation type="submission" date="2016-11" db="EMBL/GenBank/DDBJ databases">
        <authorList>
            <person name="Varghese N."/>
            <person name="Submissions S."/>
        </authorList>
    </citation>
    <scope>NUCLEOTIDE SEQUENCE [LARGE SCALE GENOMIC DNA]</scope>
    <source>
        <strain evidence="4">DSM 19978</strain>
    </source>
</reference>
<dbReference type="Pfam" id="PF13166">
    <property type="entry name" value="AAA_13"/>
    <property type="match status" value="1"/>
</dbReference>
<dbReference type="OrthoDB" id="9795565at2"/>
<dbReference type="InterPro" id="IPR026866">
    <property type="entry name" value="CR006_AAA"/>
</dbReference>
<dbReference type="Proteomes" id="UP000184516">
    <property type="component" value="Unassembled WGS sequence"/>
</dbReference>
<dbReference type="RefSeq" id="WP_073368906.1">
    <property type="nucleotide sequence ID" value="NZ_FQWB01000002.1"/>
</dbReference>
<feature type="domain" description="Protein CR006 P-loop" evidence="2">
    <location>
        <begin position="10"/>
        <end position="718"/>
    </location>
</feature>
<dbReference type="STRING" id="468056.SAMN05443549_10269"/>
<dbReference type="AlphaFoldDB" id="A0A1M5H441"/>
<proteinExistence type="predicted"/>
<dbReference type="InterPro" id="IPR027417">
    <property type="entry name" value="P-loop_NTPase"/>
</dbReference>
<organism evidence="3 4">
    <name type="scientific">Flavobacterium fluvii</name>
    <dbReference type="NCBI Taxonomy" id="468056"/>
    <lineage>
        <taxon>Bacteria</taxon>
        <taxon>Pseudomonadati</taxon>
        <taxon>Bacteroidota</taxon>
        <taxon>Flavobacteriia</taxon>
        <taxon>Flavobacteriales</taxon>
        <taxon>Flavobacteriaceae</taxon>
        <taxon>Flavobacterium</taxon>
    </lineage>
</organism>
<dbReference type="Gene3D" id="3.40.50.300">
    <property type="entry name" value="P-loop containing nucleotide triphosphate hydrolases"/>
    <property type="match status" value="1"/>
</dbReference>
<accession>A0A1M5H441</accession>
<evidence type="ECO:0000259" key="2">
    <source>
        <dbReference type="Pfam" id="PF13166"/>
    </source>
</evidence>
<dbReference type="SUPFAM" id="SSF52540">
    <property type="entry name" value="P-loop containing nucleoside triphosphate hydrolases"/>
    <property type="match status" value="1"/>
</dbReference>
<sequence>MLESINIKLVASYDDTGIQITGLKKINFIYGANGCGKTTISNFLHNPVEGKFSNCLASWKNEQSLKTLVYNKQFRELNFGNGKMNGVFTLGKATKEEIEVIRLKNEDLKTIKATGILKKETFDKQVIAKQDLEIKFKDDTWVKIYKKHEKDFKDAFVGSQKSESFKNKLLQEYADNKTDVLTIAELKSKSKTILGEAPQNITPISTFIFERINEIEKNLIWGKIIVGKADVNIAKLIQKLNINDWVNQGRDYIQEDTTCPFCQQETITESFKKQLEDYFDETYLGDLATIKSLKEEYILLIDNLINELNTIETNQKEFSKSKLNNDKYSAYLKTLVSQVATNKEFINNKAKEPSRKVELTSLKEQLDLILELITEANIAISAHNNIVTNFTVEKNKLIRSIWRYVIEEYKTDIDTFVKSTDGIQKYIDRLKVEVETKREEHKTLYAEIKTLSKQVTSIQPTIDEINTTLKSYGFHNFEIVPSTENGFYQIQREDGTIAESTLSEGEITFITFLYYLQLAKGGSSEDDVNIERILVIDDPISSLDSNVLFLVSTLIKEIIKEVRADIGNIRQIILLTHNIYFHKEVSFIDNTSRKGEKPNFWILRKNHKHSTIQTYLEKNPIQSSYELLWREIKEWEKNSGITIQNTMRRIIENYFSILGNRRDDFLIGQFTSKEEKEICRSLMSWTNEGSHTMPDDLFIESPDGTITKYLKVFKEIFQHTENAGHYNMMMEISEDIVELEELAQAN</sequence>
<evidence type="ECO:0000313" key="4">
    <source>
        <dbReference type="Proteomes" id="UP000184516"/>
    </source>
</evidence>
<evidence type="ECO:0000256" key="1">
    <source>
        <dbReference type="SAM" id="Coils"/>
    </source>
</evidence>
<evidence type="ECO:0000313" key="3">
    <source>
        <dbReference type="EMBL" id="SHG10675.1"/>
    </source>
</evidence>
<feature type="coiled-coil region" evidence="1">
    <location>
        <begin position="427"/>
        <end position="454"/>
    </location>
</feature>
<gene>
    <name evidence="3" type="ORF">SAMN05443549_10269</name>
</gene>
<dbReference type="EMBL" id="FQWB01000002">
    <property type="protein sequence ID" value="SHG10675.1"/>
    <property type="molecule type" value="Genomic_DNA"/>
</dbReference>
<protein>
    <submittedName>
        <fullName evidence="3">Wobble nucleotide-excising tRNase</fullName>
    </submittedName>
</protein>
<keyword evidence="1" id="KW-0175">Coiled coil</keyword>
<name>A0A1M5H441_9FLAO</name>